<feature type="transmembrane region" description="Helical" evidence="1">
    <location>
        <begin position="37"/>
        <end position="54"/>
    </location>
</feature>
<keyword evidence="1" id="KW-0812">Transmembrane</keyword>
<feature type="domain" description="Ancillary SecYEG translocon subunit/Cell division coordinator CpoB TPR" evidence="2">
    <location>
        <begin position="28"/>
        <end position="216"/>
    </location>
</feature>
<gene>
    <name evidence="3" type="ORF">O3P16_10890</name>
</gene>
<organism evidence="3 4">
    <name type="scientific">Polluticaenibacter yanchengensis</name>
    <dbReference type="NCBI Taxonomy" id="3014562"/>
    <lineage>
        <taxon>Bacteria</taxon>
        <taxon>Pseudomonadati</taxon>
        <taxon>Bacteroidota</taxon>
        <taxon>Chitinophagia</taxon>
        <taxon>Chitinophagales</taxon>
        <taxon>Chitinophagaceae</taxon>
        <taxon>Polluticaenibacter</taxon>
    </lineage>
</organism>
<accession>A0ABT4UKM5</accession>
<dbReference type="Gene3D" id="1.25.40.10">
    <property type="entry name" value="Tetratricopeptide repeat domain"/>
    <property type="match status" value="1"/>
</dbReference>
<reference evidence="3 4" key="1">
    <citation type="submission" date="2022-12" db="EMBL/GenBank/DDBJ databases">
        <title>Chitinophagaceae gen. sp. nov., a new member of the family Chitinophagaceae, isolated from soil in a chemical factory.</title>
        <authorList>
            <person name="Ke Z."/>
        </authorList>
    </citation>
    <scope>NUCLEOTIDE SEQUENCE [LARGE SCALE GENOMIC DNA]</scope>
    <source>
        <strain evidence="3 4">LY-5</strain>
    </source>
</reference>
<dbReference type="Proteomes" id="UP001210231">
    <property type="component" value="Unassembled WGS sequence"/>
</dbReference>
<dbReference type="EMBL" id="JAQGEF010000012">
    <property type="protein sequence ID" value="MDA3615315.1"/>
    <property type="molecule type" value="Genomic_DNA"/>
</dbReference>
<dbReference type="Pfam" id="PF09976">
    <property type="entry name" value="TPR_21"/>
    <property type="match status" value="1"/>
</dbReference>
<dbReference type="InterPro" id="IPR018704">
    <property type="entry name" value="SecYEG/CpoB_TPR"/>
</dbReference>
<dbReference type="InterPro" id="IPR011990">
    <property type="entry name" value="TPR-like_helical_dom_sf"/>
</dbReference>
<protein>
    <submittedName>
        <fullName evidence="3">Tetratricopeptide repeat protein</fullName>
    </submittedName>
</protein>
<sequence length="233" mass="25456">MSDNKEISTTGTTEIVNETAAHRKAPQDFLTAYGKKIIIAAIAVIVVCLGYFGYKNFVVAPKEEKANDAIWKAQQFYAMDSISLALNGDGANAGFEKIAKNYAGTKAGELAKFYAGSCALKLGQFDKAVSFLKDFNTEAKEIKVASLTNLADAYSELGKNADAVATYVKASEVFPEYDEVSSENLFRAGLLSEVSGKKEDAIKYYQKIKEKYSKTNRGFEVEKRLATLGIVEN</sequence>
<dbReference type="SUPFAM" id="SSF48452">
    <property type="entry name" value="TPR-like"/>
    <property type="match status" value="1"/>
</dbReference>
<keyword evidence="1" id="KW-1133">Transmembrane helix</keyword>
<evidence type="ECO:0000256" key="1">
    <source>
        <dbReference type="SAM" id="Phobius"/>
    </source>
</evidence>
<name>A0ABT4UKM5_9BACT</name>
<evidence type="ECO:0000259" key="2">
    <source>
        <dbReference type="Pfam" id="PF09976"/>
    </source>
</evidence>
<dbReference type="InterPro" id="IPR019734">
    <property type="entry name" value="TPR_rpt"/>
</dbReference>
<keyword evidence="4" id="KW-1185">Reference proteome</keyword>
<keyword evidence="1" id="KW-0472">Membrane</keyword>
<comment type="caution">
    <text evidence="3">The sequence shown here is derived from an EMBL/GenBank/DDBJ whole genome shotgun (WGS) entry which is preliminary data.</text>
</comment>
<proteinExistence type="predicted"/>
<dbReference type="RefSeq" id="WP_407031641.1">
    <property type="nucleotide sequence ID" value="NZ_JAQGEF010000012.1"/>
</dbReference>
<dbReference type="SMART" id="SM00028">
    <property type="entry name" value="TPR"/>
    <property type="match status" value="2"/>
</dbReference>
<evidence type="ECO:0000313" key="3">
    <source>
        <dbReference type="EMBL" id="MDA3615315.1"/>
    </source>
</evidence>
<evidence type="ECO:0000313" key="4">
    <source>
        <dbReference type="Proteomes" id="UP001210231"/>
    </source>
</evidence>